<dbReference type="Proteomes" id="UP000008854">
    <property type="component" value="Unassembled WGS sequence"/>
</dbReference>
<organism evidence="1 2">
    <name type="scientific">Schistosoma mansoni</name>
    <name type="common">Blood fluke</name>
    <dbReference type="NCBI Taxonomy" id="6183"/>
    <lineage>
        <taxon>Eukaryota</taxon>
        <taxon>Metazoa</taxon>
        <taxon>Spiralia</taxon>
        <taxon>Lophotrochozoa</taxon>
        <taxon>Platyhelminthes</taxon>
        <taxon>Trematoda</taxon>
        <taxon>Digenea</taxon>
        <taxon>Strigeidida</taxon>
        <taxon>Schistosomatoidea</taxon>
        <taxon>Schistosomatidae</taxon>
        <taxon>Schistosoma</taxon>
    </lineage>
</organism>
<evidence type="ECO:0000313" key="2">
    <source>
        <dbReference type="WBParaSite" id="Smp_330320.1"/>
    </source>
</evidence>
<keyword evidence="1" id="KW-1185">Reference proteome</keyword>
<evidence type="ECO:0000313" key="1">
    <source>
        <dbReference type="Proteomes" id="UP000008854"/>
    </source>
</evidence>
<name>A0A5K4F7M0_SCHMA</name>
<protein>
    <submittedName>
        <fullName evidence="2">Uncharacterized protein</fullName>
    </submittedName>
</protein>
<dbReference type="AlphaFoldDB" id="A0A5K4F7M0"/>
<accession>A0A5K4F7M0</accession>
<reference evidence="2" key="2">
    <citation type="submission" date="2019-11" db="UniProtKB">
        <authorList>
            <consortium name="WormBaseParasite"/>
        </authorList>
    </citation>
    <scope>IDENTIFICATION</scope>
    <source>
        <strain evidence="2">Puerto Rican</strain>
    </source>
</reference>
<dbReference type="WBParaSite" id="Smp_330320.1">
    <property type="protein sequence ID" value="Smp_330320.1"/>
    <property type="gene ID" value="Smp_330320"/>
</dbReference>
<proteinExistence type="predicted"/>
<dbReference type="InParanoid" id="A0A5K4F7M0"/>
<reference evidence="1" key="1">
    <citation type="journal article" date="2012" name="PLoS Negl. Trop. Dis.">
        <title>A systematically improved high quality genome and transcriptome of the human blood fluke Schistosoma mansoni.</title>
        <authorList>
            <person name="Protasio A.V."/>
            <person name="Tsai I.J."/>
            <person name="Babbage A."/>
            <person name="Nichol S."/>
            <person name="Hunt M."/>
            <person name="Aslett M.A."/>
            <person name="De Silva N."/>
            <person name="Velarde G.S."/>
            <person name="Anderson T.J."/>
            <person name="Clark R.C."/>
            <person name="Davidson C."/>
            <person name="Dillon G.P."/>
            <person name="Holroyd N.E."/>
            <person name="LoVerde P.T."/>
            <person name="Lloyd C."/>
            <person name="McQuillan J."/>
            <person name="Oliveira G."/>
            <person name="Otto T.D."/>
            <person name="Parker-Manuel S.J."/>
            <person name="Quail M.A."/>
            <person name="Wilson R.A."/>
            <person name="Zerlotini A."/>
            <person name="Dunne D.W."/>
            <person name="Berriman M."/>
        </authorList>
    </citation>
    <scope>NUCLEOTIDE SEQUENCE [LARGE SCALE GENOMIC DNA]</scope>
    <source>
        <strain evidence="1">Puerto Rican</strain>
    </source>
</reference>
<sequence length="68" mass="8093">MISNNPLFRFLNYYNQDYLNKQDNGGSATSCTHKILLHSYVDRYSLCFCDHYYAKLLGCSFDRKRKKL</sequence>